<dbReference type="InterPro" id="IPR036259">
    <property type="entry name" value="MFS_trans_sf"/>
</dbReference>
<evidence type="ECO:0000256" key="3">
    <source>
        <dbReference type="ARBA" id="ARBA00022475"/>
    </source>
</evidence>
<accession>A0A937UUQ4</accession>
<keyword evidence="3" id="KW-1003">Cell membrane</keyword>
<dbReference type="InterPro" id="IPR020846">
    <property type="entry name" value="MFS_dom"/>
</dbReference>
<feature type="transmembrane region" description="Helical" evidence="8">
    <location>
        <begin position="174"/>
        <end position="196"/>
    </location>
</feature>
<dbReference type="GO" id="GO:0005886">
    <property type="term" value="C:plasma membrane"/>
    <property type="evidence" value="ECO:0007669"/>
    <property type="project" value="UniProtKB-SubCell"/>
</dbReference>
<feature type="transmembrane region" description="Helical" evidence="8">
    <location>
        <begin position="269"/>
        <end position="292"/>
    </location>
</feature>
<gene>
    <name evidence="10" type="ORF">I7412_36115</name>
</gene>
<evidence type="ECO:0000256" key="7">
    <source>
        <dbReference type="SAM" id="MobiDB-lite"/>
    </source>
</evidence>
<dbReference type="RefSeq" id="WP_203010084.1">
    <property type="nucleotide sequence ID" value="NZ_JADWYU010000066.1"/>
</dbReference>
<evidence type="ECO:0000256" key="4">
    <source>
        <dbReference type="ARBA" id="ARBA00022692"/>
    </source>
</evidence>
<organism evidence="10 11">
    <name type="scientific">Frankia nepalensis</name>
    <dbReference type="NCBI Taxonomy" id="1836974"/>
    <lineage>
        <taxon>Bacteria</taxon>
        <taxon>Bacillati</taxon>
        <taxon>Actinomycetota</taxon>
        <taxon>Actinomycetes</taxon>
        <taxon>Frankiales</taxon>
        <taxon>Frankiaceae</taxon>
        <taxon>Frankia</taxon>
    </lineage>
</organism>
<dbReference type="PROSITE" id="PS50850">
    <property type="entry name" value="MFS"/>
    <property type="match status" value="1"/>
</dbReference>
<name>A0A937UUQ4_9ACTN</name>
<feature type="region of interest" description="Disordered" evidence="7">
    <location>
        <begin position="1"/>
        <end position="40"/>
    </location>
</feature>
<dbReference type="AlphaFoldDB" id="A0A937UUQ4"/>
<keyword evidence="2" id="KW-0813">Transport</keyword>
<feature type="transmembrane region" description="Helical" evidence="8">
    <location>
        <begin position="348"/>
        <end position="365"/>
    </location>
</feature>
<feature type="transmembrane region" description="Helical" evidence="8">
    <location>
        <begin position="401"/>
        <end position="421"/>
    </location>
</feature>
<evidence type="ECO:0000256" key="1">
    <source>
        <dbReference type="ARBA" id="ARBA00004651"/>
    </source>
</evidence>
<dbReference type="InterPro" id="IPR011701">
    <property type="entry name" value="MFS"/>
</dbReference>
<evidence type="ECO:0000256" key="8">
    <source>
        <dbReference type="SAM" id="Phobius"/>
    </source>
</evidence>
<evidence type="ECO:0000313" key="11">
    <source>
        <dbReference type="Proteomes" id="UP000604475"/>
    </source>
</evidence>
<dbReference type="Proteomes" id="UP000604475">
    <property type="component" value="Unassembled WGS sequence"/>
</dbReference>
<dbReference type="GO" id="GO:0022857">
    <property type="term" value="F:transmembrane transporter activity"/>
    <property type="evidence" value="ECO:0007669"/>
    <property type="project" value="InterPro"/>
</dbReference>
<dbReference type="SUPFAM" id="SSF103473">
    <property type="entry name" value="MFS general substrate transporter"/>
    <property type="match status" value="1"/>
</dbReference>
<evidence type="ECO:0000256" key="2">
    <source>
        <dbReference type="ARBA" id="ARBA00022448"/>
    </source>
</evidence>
<feature type="transmembrane region" description="Helical" evidence="8">
    <location>
        <begin position="148"/>
        <end position="167"/>
    </location>
</feature>
<feature type="compositionally biased region" description="Low complexity" evidence="7">
    <location>
        <begin position="1"/>
        <end position="26"/>
    </location>
</feature>
<evidence type="ECO:0000256" key="6">
    <source>
        <dbReference type="ARBA" id="ARBA00023136"/>
    </source>
</evidence>
<feature type="transmembrane region" description="Helical" evidence="8">
    <location>
        <begin position="47"/>
        <end position="67"/>
    </location>
</feature>
<feature type="transmembrane region" description="Helical" evidence="8">
    <location>
        <begin position="202"/>
        <end position="224"/>
    </location>
</feature>
<feature type="transmembrane region" description="Helical" evidence="8">
    <location>
        <begin position="245"/>
        <end position="263"/>
    </location>
</feature>
<keyword evidence="4 8" id="KW-0812">Transmembrane</keyword>
<sequence length="554" mass="55236">MSTDRSPAGSASPAPGPTGRAAPATGEGHATDTGRAGGENAGDSRRWWALAAAALGQLTIAADFTIMNIALPSAQRSLDMSDPSRQWVLTMFALGYGGFLLLGGRVGELLGRRRALLVGLAGFAVASALGGAAVNTGTLLAARGLQGVFGALFTPAALALLGTTFTLPTERARAFAIFGTVMGSSSGIGLILGGVLTGYLNWRYSMFIAIPLAIAAILVTVVAVPARAPRTTPATGTPPGERIDVAGALLATIGLMALVFGFSRAETHGWGAATTIVSLAAGVALLAVFVLVEARTASPLLPLRVVAHRGRGGSYLATLSLGIAVFGAMFFLTYYLQEVLGYSPARTGVAFLPLTVGLVIGARIVGRLIVRAPVRSLLVTGLVSGAVAMGLIGLLRPDSSYWTGVLPVLVVLGFGMGWVMMPANSIATLGAGRDAGVAGGAVMTSQQIGASLGLALLGTVAGTATADYLGSHQASPGGGESLVHAATVHGFNVASLVGAALLAATAVAVFLVVGARGATATGGDGPAAHGPAPETRPAAVPEPASPARDAAVTA</sequence>
<feature type="transmembrane region" description="Helical" evidence="8">
    <location>
        <begin position="313"/>
        <end position="336"/>
    </location>
</feature>
<protein>
    <submittedName>
        <fullName evidence="10">MFS transporter</fullName>
    </submittedName>
</protein>
<proteinExistence type="predicted"/>
<keyword evidence="5 8" id="KW-1133">Transmembrane helix</keyword>
<dbReference type="Pfam" id="PF07690">
    <property type="entry name" value="MFS_1"/>
    <property type="match status" value="1"/>
</dbReference>
<feature type="region of interest" description="Disordered" evidence="7">
    <location>
        <begin position="521"/>
        <end position="554"/>
    </location>
</feature>
<evidence type="ECO:0000259" key="9">
    <source>
        <dbReference type="PROSITE" id="PS50850"/>
    </source>
</evidence>
<feature type="transmembrane region" description="Helical" evidence="8">
    <location>
        <begin position="452"/>
        <end position="470"/>
    </location>
</feature>
<feature type="transmembrane region" description="Helical" evidence="8">
    <location>
        <begin position="87"/>
        <end position="104"/>
    </location>
</feature>
<dbReference type="CDD" id="cd17321">
    <property type="entry name" value="MFS_MMR_MDR_like"/>
    <property type="match status" value="1"/>
</dbReference>
<comment type="subcellular location">
    <subcellularLocation>
        <location evidence="1">Cell membrane</location>
        <topology evidence="1">Multi-pass membrane protein</topology>
    </subcellularLocation>
</comment>
<reference evidence="10" key="1">
    <citation type="submission" date="2020-12" db="EMBL/GenBank/DDBJ databases">
        <title>Genomic characterization of non-nitrogen-fixing Frankia strains.</title>
        <authorList>
            <person name="Carlos-Shanley C."/>
            <person name="Guerra T."/>
            <person name="Hahn D."/>
        </authorList>
    </citation>
    <scope>NUCLEOTIDE SEQUENCE</scope>
    <source>
        <strain evidence="10">CN6</strain>
    </source>
</reference>
<keyword evidence="11" id="KW-1185">Reference proteome</keyword>
<feature type="transmembrane region" description="Helical" evidence="8">
    <location>
        <begin position="377"/>
        <end position="395"/>
    </location>
</feature>
<feature type="domain" description="Major facilitator superfamily (MFS) profile" evidence="9">
    <location>
        <begin position="49"/>
        <end position="517"/>
    </location>
</feature>
<dbReference type="EMBL" id="JAEACQ010000332">
    <property type="protein sequence ID" value="MBL7632490.1"/>
    <property type="molecule type" value="Genomic_DNA"/>
</dbReference>
<dbReference type="PANTHER" id="PTHR42718:SF46">
    <property type="entry name" value="BLR6921 PROTEIN"/>
    <property type="match status" value="1"/>
</dbReference>
<feature type="transmembrane region" description="Helical" evidence="8">
    <location>
        <begin position="490"/>
        <end position="513"/>
    </location>
</feature>
<feature type="transmembrane region" description="Helical" evidence="8">
    <location>
        <begin position="116"/>
        <end position="142"/>
    </location>
</feature>
<dbReference type="Gene3D" id="1.20.1720.10">
    <property type="entry name" value="Multidrug resistance protein D"/>
    <property type="match status" value="1"/>
</dbReference>
<dbReference type="Gene3D" id="1.20.1250.20">
    <property type="entry name" value="MFS general substrate transporter like domains"/>
    <property type="match status" value="1"/>
</dbReference>
<evidence type="ECO:0000256" key="5">
    <source>
        <dbReference type="ARBA" id="ARBA00022989"/>
    </source>
</evidence>
<comment type="caution">
    <text evidence="10">The sequence shown here is derived from an EMBL/GenBank/DDBJ whole genome shotgun (WGS) entry which is preliminary data.</text>
</comment>
<evidence type="ECO:0000313" key="10">
    <source>
        <dbReference type="EMBL" id="MBL7632490.1"/>
    </source>
</evidence>
<keyword evidence="6 8" id="KW-0472">Membrane</keyword>
<dbReference type="PANTHER" id="PTHR42718">
    <property type="entry name" value="MAJOR FACILITATOR SUPERFAMILY MULTIDRUG TRANSPORTER MFSC"/>
    <property type="match status" value="1"/>
</dbReference>